<protein>
    <submittedName>
        <fullName evidence="9">Zinc/iron permease</fullName>
    </submittedName>
</protein>
<organism evidence="9 10">
    <name type="scientific">Polyplosphaeria fusca</name>
    <dbReference type="NCBI Taxonomy" id="682080"/>
    <lineage>
        <taxon>Eukaryota</taxon>
        <taxon>Fungi</taxon>
        <taxon>Dikarya</taxon>
        <taxon>Ascomycota</taxon>
        <taxon>Pezizomycotina</taxon>
        <taxon>Dothideomycetes</taxon>
        <taxon>Pleosporomycetidae</taxon>
        <taxon>Pleosporales</taxon>
        <taxon>Tetraplosphaeriaceae</taxon>
        <taxon>Polyplosphaeria</taxon>
    </lineage>
</organism>
<keyword evidence="4 8" id="KW-1133">Transmembrane helix</keyword>
<feature type="transmembrane region" description="Helical" evidence="8">
    <location>
        <begin position="361"/>
        <end position="381"/>
    </location>
</feature>
<comment type="subcellular location">
    <subcellularLocation>
        <location evidence="1">Endomembrane system</location>
        <topology evidence="1">Multi-pass membrane protein</topology>
    </subcellularLocation>
    <subcellularLocation>
        <location evidence="2">Golgi apparatus membrane</location>
    </subcellularLocation>
</comment>
<sequence length="434" mass="46454">MWDGLFTLLTLSTIMAIASFLAGILPLSLSLSPRQLRTLSLLGTGVLVGTALIVIIPEGIETMYSAGKPHAHVAKAQLSTVSSQQKGVKHPTEFVQTERSEALDTNLIRTDAIKAPRYIVVKRTAADKQKEQKEKEKEKEMEKQKIEDDKTQAQKGGDDDSTEGHSEGHTRIHAPEGEEEKPVVHEEHPEPHAYIGVALTLGFILMFLVDHLPSALSSKSQYERLHISLSDLSRGPHNASTATLNASHPSSPPPDPEPQGPRSSAITVGLIIHACADGIALGASSTAPSTSLSLVIFFALMLHKAPAAFGLTSVLLKQGFSKRTTRGHLLLFSLAAPAGAVATWAIVHALGRARLGGDEGLTWTTGWVLLFSGGTFLYVAMHSMTEATSSHSHDESTTNGYIDHKSSPSLSKSDIAIVMIGMLVPLVTQVGHVH</sequence>
<evidence type="ECO:0000256" key="6">
    <source>
        <dbReference type="ARBA" id="ARBA00023136"/>
    </source>
</evidence>
<name>A0A9P4QQJ8_9PLEO</name>
<gene>
    <name evidence="9" type="ORF">EJ04DRAFT_473330</name>
</gene>
<keyword evidence="3 8" id="KW-0812">Transmembrane</keyword>
<feature type="transmembrane region" description="Helical" evidence="8">
    <location>
        <begin position="328"/>
        <end position="349"/>
    </location>
</feature>
<evidence type="ECO:0000256" key="3">
    <source>
        <dbReference type="ARBA" id="ARBA00022692"/>
    </source>
</evidence>
<evidence type="ECO:0000313" key="9">
    <source>
        <dbReference type="EMBL" id="KAF2730670.1"/>
    </source>
</evidence>
<feature type="transmembrane region" description="Helical" evidence="8">
    <location>
        <begin position="39"/>
        <end position="56"/>
    </location>
</feature>
<evidence type="ECO:0000313" key="10">
    <source>
        <dbReference type="Proteomes" id="UP000799444"/>
    </source>
</evidence>
<dbReference type="InterPro" id="IPR003689">
    <property type="entry name" value="ZIP"/>
</dbReference>
<dbReference type="GO" id="GO:0046873">
    <property type="term" value="F:metal ion transmembrane transporter activity"/>
    <property type="evidence" value="ECO:0007669"/>
    <property type="project" value="InterPro"/>
</dbReference>
<evidence type="ECO:0000256" key="7">
    <source>
        <dbReference type="SAM" id="MobiDB-lite"/>
    </source>
</evidence>
<dbReference type="GO" id="GO:0000139">
    <property type="term" value="C:Golgi membrane"/>
    <property type="evidence" value="ECO:0007669"/>
    <property type="project" value="UniProtKB-SubCell"/>
</dbReference>
<keyword evidence="10" id="KW-1185">Reference proteome</keyword>
<keyword evidence="6 8" id="KW-0472">Membrane</keyword>
<dbReference type="InterPro" id="IPR045891">
    <property type="entry name" value="ZIP9"/>
</dbReference>
<dbReference type="GO" id="GO:0006829">
    <property type="term" value="P:zinc ion transport"/>
    <property type="evidence" value="ECO:0007669"/>
    <property type="project" value="InterPro"/>
</dbReference>
<dbReference type="PANTHER" id="PTHR16133:SF0">
    <property type="entry name" value="ZINC_IRON REGULATED TRANSPORTER-RELATED PROTEIN 102B, ISOFORM E"/>
    <property type="match status" value="1"/>
</dbReference>
<evidence type="ECO:0000256" key="4">
    <source>
        <dbReference type="ARBA" id="ARBA00022989"/>
    </source>
</evidence>
<dbReference type="Pfam" id="PF02535">
    <property type="entry name" value="Zip"/>
    <property type="match status" value="1"/>
</dbReference>
<feature type="transmembrane region" description="Helical" evidence="8">
    <location>
        <begin position="6"/>
        <end position="27"/>
    </location>
</feature>
<evidence type="ECO:0000256" key="1">
    <source>
        <dbReference type="ARBA" id="ARBA00004127"/>
    </source>
</evidence>
<feature type="region of interest" description="Disordered" evidence="7">
    <location>
        <begin position="125"/>
        <end position="185"/>
    </location>
</feature>
<dbReference type="EMBL" id="ML996212">
    <property type="protein sequence ID" value="KAF2730670.1"/>
    <property type="molecule type" value="Genomic_DNA"/>
</dbReference>
<evidence type="ECO:0000256" key="8">
    <source>
        <dbReference type="SAM" id="Phobius"/>
    </source>
</evidence>
<feature type="transmembrane region" description="Helical" evidence="8">
    <location>
        <begin position="295"/>
        <end position="316"/>
    </location>
</feature>
<comment type="caution">
    <text evidence="9">The sequence shown here is derived from an EMBL/GenBank/DDBJ whole genome shotgun (WGS) entry which is preliminary data.</text>
</comment>
<proteinExistence type="predicted"/>
<feature type="compositionally biased region" description="Pro residues" evidence="7">
    <location>
        <begin position="250"/>
        <end position="259"/>
    </location>
</feature>
<evidence type="ECO:0000256" key="2">
    <source>
        <dbReference type="ARBA" id="ARBA00004394"/>
    </source>
</evidence>
<accession>A0A9P4QQJ8</accession>
<keyword evidence="5" id="KW-0333">Golgi apparatus</keyword>
<dbReference type="OrthoDB" id="19859at2759"/>
<feature type="region of interest" description="Disordered" evidence="7">
    <location>
        <begin position="232"/>
        <end position="263"/>
    </location>
</feature>
<dbReference type="AlphaFoldDB" id="A0A9P4QQJ8"/>
<dbReference type="Proteomes" id="UP000799444">
    <property type="component" value="Unassembled WGS sequence"/>
</dbReference>
<reference evidence="9" key="1">
    <citation type="journal article" date="2020" name="Stud. Mycol.">
        <title>101 Dothideomycetes genomes: a test case for predicting lifestyles and emergence of pathogens.</title>
        <authorList>
            <person name="Haridas S."/>
            <person name="Albert R."/>
            <person name="Binder M."/>
            <person name="Bloem J."/>
            <person name="Labutti K."/>
            <person name="Salamov A."/>
            <person name="Andreopoulos B."/>
            <person name="Baker S."/>
            <person name="Barry K."/>
            <person name="Bills G."/>
            <person name="Bluhm B."/>
            <person name="Cannon C."/>
            <person name="Castanera R."/>
            <person name="Culley D."/>
            <person name="Daum C."/>
            <person name="Ezra D."/>
            <person name="Gonzalez J."/>
            <person name="Henrissat B."/>
            <person name="Kuo A."/>
            <person name="Liang C."/>
            <person name="Lipzen A."/>
            <person name="Lutzoni F."/>
            <person name="Magnuson J."/>
            <person name="Mondo S."/>
            <person name="Nolan M."/>
            <person name="Ohm R."/>
            <person name="Pangilinan J."/>
            <person name="Park H.-J."/>
            <person name="Ramirez L."/>
            <person name="Alfaro M."/>
            <person name="Sun H."/>
            <person name="Tritt A."/>
            <person name="Yoshinaga Y."/>
            <person name="Zwiers L.-H."/>
            <person name="Turgeon B."/>
            <person name="Goodwin S."/>
            <person name="Spatafora J."/>
            <person name="Crous P."/>
            <person name="Grigoriev I."/>
        </authorList>
    </citation>
    <scope>NUCLEOTIDE SEQUENCE</scope>
    <source>
        <strain evidence="9">CBS 125425</strain>
    </source>
</reference>
<dbReference type="PANTHER" id="PTHR16133">
    <property type="entry name" value="SOLUTE CARRIER FAMILY 39 ZINC TRANSPORTER , MEMBER 9-RELATED"/>
    <property type="match status" value="1"/>
</dbReference>
<evidence type="ECO:0000256" key="5">
    <source>
        <dbReference type="ARBA" id="ARBA00023034"/>
    </source>
</evidence>